<dbReference type="AlphaFoldDB" id="A0A6M3IDI5"/>
<name>A0A6M3IDI5_9ZZZZ</name>
<dbReference type="EMBL" id="MT141162">
    <property type="protein sequence ID" value="QJA55486.1"/>
    <property type="molecule type" value="Genomic_DNA"/>
</dbReference>
<sequence>MKNRIKEIADFFYPSYNPNSMPLKISLMYGRHGKCDLTKKQFIKLMNIFNTSIDMRRDMDIFLNRAISIRGTGK</sequence>
<protein>
    <submittedName>
        <fullName evidence="1">Uncharacterized protein</fullName>
    </submittedName>
</protein>
<organism evidence="1">
    <name type="scientific">viral metagenome</name>
    <dbReference type="NCBI Taxonomy" id="1070528"/>
    <lineage>
        <taxon>unclassified sequences</taxon>
        <taxon>metagenomes</taxon>
        <taxon>organismal metagenomes</taxon>
    </lineage>
</organism>
<gene>
    <name evidence="1" type="ORF">MM415B02040_0005</name>
</gene>
<proteinExistence type="predicted"/>
<accession>A0A6M3IDI5</accession>
<reference evidence="1" key="1">
    <citation type="submission" date="2020-03" db="EMBL/GenBank/DDBJ databases">
        <title>The deep terrestrial virosphere.</title>
        <authorList>
            <person name="Holmfeldt K."/>
            <person name="Nilsson E."/>
            <person name="Simone D."/>
            <person name="Lopez-Fernandez M."/>
            <person name="Wu X."/>
            <person name="de Brujin I."/>
            <person name="Lundin D."/>
            <person name="Andersson A."/>
            <person name="Bertilsson S."/>
            <person name="Dopson M."/>
        </authorList>
    </citation>
    <scope>NUCLEOTIDE SEQUENCE</scope>
    <source>
        <strain evidence="1">MM415B02040</strain>
    </source>
</reference>
<evidence type="ECO:0000313" key="1">
    <source>
        <dbReference type="EMBL" id="QJA55486.1"/>
    </source>
</evidence>